<proteinExistence type="predicted"/>
<dbReference type="Proteomes" id="UP001168877">
    <property type="component" value="Unassembled WGS sequence"/>
</dbReference>
<protein>
    <recommendedName>
        <fullName evidence="4">Myb/SANT-like domain-containing protein</fullName>
    </recommendedName>
</protein>
<name>A0AA39SAS8_ACESA</name>
<gene>
    <name evidence="2" type="ORF">LWI29_034486</name>
</gene>
<dbReference type="AlphaFoldDB" id="A0AA39SAS8"/>
<evidence type="ECO:0008006" key="4">
    <source>
        <dbReference type="Google" id="ProtNLM"/>
    </source>
</evidence>
<feature type="region of interest" description="Disordered" evidence="1">
    <location>
        <begin position="111"/>
        <end position="141"/>
    </location>
</feature>
<evidence type="ECO:0000256" key="1">
    <source>
        <dbReference type="SAM" id="MobiDB-lite"/>
    </source>
</evidence>
<accession>A0AA39SAS8</accession>
<feature type="compositionally biased region" description="Polar residues" evidence="1">
    <location>
        <begin position="111"/>
        <end position="128"/>
    </location>
</feature>
<evidence type="ECO:0000313" key="3">
    <source>
        <dbReference type="Proteomes" id="UP001168877"/>
    </source>
</evidence>
<evidence type="ECO:0000313" key="2">
    <source>
        <dbReference type="EMBL" id="KAK0585825.1"/>
    </source>
</evidence>
<reference evidence="2" key="2">
    <citation type="submission" date="2023-06" db="EMBL/GenBank/DDBJ databases">
        <authorList>
            <person name="Swenson N.G."/>
            <person name="Wegrzyn J.L."/>
            <person name="Mcevoy S.L."/>
        </authorList>
    </citation>
    <scope>NUCLEOTIDE SEQUENCE</scope>
    <source>
        <strain evidence="2">NS2018</strain>
        <tissue evidence="2">Leaf</tissue>
    </source>
</reference>
<reference evidence="2" key="1">
    <citation type="journal article" date="2022" name="Plant J.">
        <title>Strategies of tolerance reflected in two North American maple genomes.</title>
        <authorList>
            <person name="McEvoy S.L."/>
            <person name="Sezen U.U."/>
            <person name="Trouern-Trend A."/>
            <person name="McMahon S.M."/>
            <person name="Schaberg P.G."/>
            <person name="Yang J."/>
            <person name="Wegrzyn J.L."/>
            <person name="Swenson N.G."/>
        </authorList>
    </citation>
    <scope>NUCLEOTIDE SEQUENCE</scope>
    <source>
        <strain evidence="2">NS2018</strain>
    </source>
</reference>
<keyword evidence="3" id="KW-1185">Reference proteome</keyword>
<comment type="caution">
    <text evidence="2">The sequence shown here is derived from an EMBL/GenBank/DDBJ whole genome shotgun (WGS) entry which is preliminary data.</text>
</comment>
<dbReference type="EMBL" id="JAUESC010000383">
    <property type="protein sequence ID" value="KAK0585825.1"/>
    <property type="molecule type" value="Genomic_DNA"/>
</dbReference>
<dbReference type="PANTHER" id="PTHR47864">
    <property type="entry name" value="TRANSMEMBRANE PROTEIN"/>
    <property type="match status" value="1"/>
</dbReference>
<dbReference type="InterPro" id="IPR055314">
    <property type="entry name" value="At2g29880-like"/>
</dbReference>
<sequence length="229" mass="26893">MRHSSGFEWDPITRQFTASEEVWEDYLNAHPKERHFRTKHYVDYDDLRVVIGNVTVSGRNSIGLGDDTDARTFEVEDTHVGIKDYEYDANNEAFVQSQHEPLHQCESLEKSTSPLPHQTISSEVPSKMTSKKKRNRIDYEGPGSFQNINQADIIEKLSHCIDSIAANFRGVRNLMEKRESDREKREIEKKKKKEKVTYRMLSRRLRTWIALLVTRHLHCLILKQKKMCF</sequence>
<dbReference type="PANTHER" id="PTHR47864:SF2">
    <property type="entry name" value="MYB_SANT-LIKE DNA-BINDING DOMAIN PROTEIN"/>
    <property type="match status" value="1"/>
</dbReference>
<organism evidence="2 3">
    <name type="scientific">Acer saccharum</name>
    <name type="common">Sugar maple</name>
    <dbReference type="NCBI Taxonomy" id="4024"/>
    <lineage>
        <taxon>Eukaryota</taxon>
        <taxon>Viridiplantae</taxon>
        <taxon>Streptophyta</taxon>
        <taxon>Embryophyta</taxon>
        <taxon>Tracheophyta</taxon>
        <taxon>Spermatophyta</taxon>
        <taxon>Magnoliopsida</taxon>
        <taxon>eudicotyledons</taxon>
        <taxon>Gunneridae</taxon>
        <taxon>Pentapetalae</taxon>
        <taxon>rosids</taxon>
        <taxon>malvids</taxon>
        <taxon>Sapindales</taxon>
        <taxon>Sapindaceae</taxon>
        <taxon>Hippocastanoideae</taxon>
        <taxon>Acereae</taxon>
        <taxon>Acer</taxon>
    </lineage>
</organism>